<proteinExistence type="predicted"/>
<dbReference type="Proteomes" id="UP001595692">
    <property type="component" value="Unassembled WGS sequence"/>
</dbReference>
<feature type="chain" id="PRO_5045652495" evidence="1">
    <location>
        <begin position="20"/>
        <end position="331"/>
    </location>
</feature>
<evidence type="ECO:0000256" key="1">
    <source>
        <dbReference type="SAM" id="SignalP"/>
    </source>
</evidence>
<reference evidence="3" key="1">
    <citation type="journal article" date="2019" name="Int. J. Syst. Evol. Microbiol.">
        <title>The Global Catalogue of Microorganisms (GCM) 10K type strain sequencing project: providing services to taxonomists for standard genome sequencing and annotation.</title>
        <authorList>
            <consortium name="The Broad Institute Genomics Platform"/>
            <consortium name="The Broad Institute Genome Sequencing Center for Infectious Disease"/>
            <person name="Wu L."/>
            <person name="Ma J."/>
        </authorList>
    </citation>
    <scope>NUCLEOTIDE SEQUENCE [LARGE SCALE GENOMIC DNA]</scope>
    <source>
        <strain evidence="3">CCUG 54939</strain>
    </source>
</reference>
<dbReference type="InterPro" id="IPR016896">
    <property type="entry name" value="DUF2860"/>
</dbReference>
<comment type="caution">
    <text evidence="2">The sequence shown here is derived from an EMBL/GenBank/DDBJ whole genome shotgun (WGS) entry which is preliminary data.</text>
</comment>
<dbReference type="PIRSF" id="PIRSF028696">
    <property type="entry name" value="UCP028696"/>
    <property type="match status" value="1"/>
</dbReference>
<dbReference type="RefSeq" id="WP_377151023.1">
    <property type="nucleotide sequence ID" value="NZ_JBHSAF010000003.1"/>
</dbReference>
<accession>A0ABV8CL43</accession>
<dbReference type="Pfam" id="PF11059">
    <property type="entry name" value="DUF2860"/>
    <property type="match status" value="1"/>
</dbReference>
<sequence length="331" mass="36099">MNKLMLAVSLGLLSQAAMAEMAPIPQQSGFSGFGLLGAGYSKVDSNVVVGPDDDASRRLNSLSSQTSSDAGKADINLDLRYTFADTRTQLFLGNLIQDAVRLDFTQQFGVRQQFGDKGIVSAAYVFSGIPGDVWSDPYKVGDRDTTDRKSNGLRLGWDGIWGSQFSTNYTVRSIDIENEQSGSALALTPAQQASLDRNGKMQTLDLAYNFVGPQGSVLSPMISYTRNDADGDAASYDRTALQLTYALRQAKYSLVTNVAFGQLEYDEVNPVFGRIVKADEWGVNANFFWHSLWDVKPLSAVFSASYGNSDANVDFFDTELSRVSAGLMYSF</sequence>
<name>A0ABV8CL43_9GAMM</name>
<evidence type="ECO:0000313" key="3">
    <source>
        <dbReference type="Proteomes" id="UP001595692"/>
    </source>
</evidence>
<keyword evidence="3" id="KW-1185">Reference proteome</keyword>
<gene>
    <name evidence="2" type="ORF">ACFOSS_05030</name>
</gene>
<protein>
    <submittedName>
        <fullName evidence="2">DUF2860 family protein</fullName>
    </submittedName>
</protein>
<feature type="signal peptide" evidence="1">
    <location>
        <begin position="1"/>
        <end position="19"/>
    </location>
</feature>
<evidence type="ECO:0000313" key="2">
    <source>
        <dbReference type="EMBL" id="MFC3912828.1"/>
    </source>
</evidence>
<dbReference type="EMBL" id="JBHSAF010000003">
    <property type="protein sequence ID" value="MFC3912828.1"/>
    <property type="molecule type" value="Genomic_DNA"/>
</dbReference>
<organism evidence="2 3">
    <name type="scientific">Pseudaeromonas sharmana</name>
    <dbReference type="NCBI Taxonomy" id="328412"/>
    <lineage>
        <taxon>Bacteria</taxon>
        <taxon>Pseudomonadati</taxon>
        <taxon>Pseudomonadota</taxon>
        <taxon>Gammaproteobacteria</taxon>
        <taxon>Aeromonadales</taxon>
        <taxon>Aeromonadaceae</taxon>
        <taxon>Pseudaeromonas</taxon>
    </lineage>
</organism>
<keyword evidence="1" id="KW-0732">Signal</keyword>